<comment type="subcellular location">
    <subcellularLocation>
        <location evidence="1">Cell membrane</location>
        <topology evidence="1">Multi-pass membrane protein</topology>
    </subcellularLocation>
</comment>
<dbReference type="Pfam" id="PF02386">
    <property type="entry name" value="TrkH"/>
    <property type="match status" value="1"/>
</dbReference>
<dbReference type="RefSeq" id="WP_021718880.1">
    <property type="nucleotide sequence ID" value="NZ_CAKVWG010000001.1"/>
</dbReference>
<dbReference type="EMBL" id="WNBW01000001">
    <property type="protein sequence ID" value="MTU03034.1"/>
    <property type="molecule type" value="Genomic_DNA"/>
</dbReference>
<organism evidence="11">
    <name type="scientific">Phascolarctobacterium faecium</name>
    <dbReference type="NCBI Taxonomy" id="33025"/>
    <lineage>
        <taxon>Bacteria</taxon>
        <taxon>Bacillati</taxon>
        <taxon>Bacillota</taxon>
        <taxon>Negativicutes</taxon>
        <taxon>Acidaminococcales</taxon>
        <taxon>Acidaminococcaceae</taxon>
        <taxon>Phascolarctobacterium</taxon>
    </lineage>
</organism>
<evidence type="ECO:0000313" key="15">
    <source>
        <dbReference type="Proteomes" id="UP000484547"/>
    </source>
</evidence>
<dbReference type="eggNOG" id="COG0168">
    <property type="taxonomic scope" value="Bacteria"/>
</dbReference>
<feature type="transmembrane region" description="Helical" evidence="10">
    <location>
        <begin position="246"/>
        <end position="265"/>
    </location>
</feature>
<keyword evidence="4" id="KW-0633">Potassium transport</keyword>
<feature type="transmembrane region" description="Helical" evidence="10">
    <location>
        <begin position="89"/>
        <end position="113"/>
    </location>
</feature>
<evidence type="ECO:0000313" key="13">
    <source>
        <dbReference type="EMBL" id="MTU03034.1"/>
    </source>
</evidence>
<dbReference type="GO" id="GO:0015379">
    <property type="term" value="F:potassium:chloride symporter activity"/>
    <property type="evidence" value="ECO:0007669"/>
    <property type="project" value="InterPro"/>
</dbReference>
<dbReference type="PANTHER" id="PTHR32024">
    <property type="entry name" value="TRK SYSTEM POTASSIUM UPTAKE PROTEIN TRKG-RELATED"/>
    <property type="match status" value="1"/>
</dbReference>
<keyword evidence="6" id="KW-0630">Potassium</keyword>
<feature type="transmembrane region" description="Helical" evidence="10">
    <location>
        <begin position="206"/>
        <end position="226"/>
    </location>
</feature>
<keyword evidence="14" id="KW-1185">Reference proteome</keyword>
<evidence type="ECO:0000256" key="10">
    <source>
        <dbReference type="SAM" id="Phobius"/>
    </source>
</evidence>
<proteinExistence type="predicted"/>
<accession>A0A6I3RZ91</accession>
<keyword evidence="3" id="KW-1003">Cell membrane</keyword>
<dbReference type="GO" id="GO:0005886">
    <property type="term" value="C:plasma membrane"/>
    <property type="evidence" value="ECO:0007669"/>
    <property type="project" value="UniProtKB-SubCell"/>
</dbReference>
<dbReference type="NCBIfam" id="TIGR00933">
    <property type="entry name" value="2a38"/>
    <property type="match status" value="1"/>
</dbReference>
<keyword evidence="2" id="KW-0813">Transport</keyword>
<evidence type="ECO:0000256" key="5">
    <source>
        <dbReference type="ARBA" id="ARBA00022692"/>
    </source>
</evidence>
<reference evidence="14 15" key="2">
    <citation type="journal article" date="2019" name="Nat. Med.">
        <title>A library of human gut bacterial isolates paired with longitudinal multiomics data enables mechanistic microbiome research.</title>
        <authorList>
            <person name="Poyet M."/>
            <person name="Groussin M."/>
            <person name="Gibbons S.M."/>
            <person name="Avila-Pacheco J."/>
            <person name="Jiang X."/>
            <person name="Kearney S.M."/>
            <person name="Perrotta A.R."/>
            <person name="Berdy B."/>
            <person name="Zhao S."/>
            <person name="Lieberman T.D."/>
            <person name="Swanson P.K."/>
            <person name="Smith M."/>
            <person name="Roesemann S."/>
            <person name="Alexander J.E."/>
            <person name="Rich S.A."/>
            <person name="Livny J."/>
            <person name="Vlamakis H."/>
            <person name="Clish C."/>
            <person name="Bullock K."/>
            <person name="Deik A."/>
            <person name="Scott J."/>
            <person name="Pierce K.A."/>
            <person name="Xavier R.J."/>
            <person name="Alm E.J."/>
        </authorList>
    </citation>
    <scope>NUCLEOTIDE SEQUENCE [LARGE SCALE GENOMIC DNA]</scope>
    <source>
        <strain evidence="12 15">BIOML-A13</strain>
        <strain evidence="13 14">BIOML-A3</strain>
    </source>
</reference>
<feature type="transmembrane region" description="Helical" evidence="10">
    <location>
        <begin position="28"/>
        <end position="46"/>
    </location>
</feature>
<protein>
    <submittedName>
        <fullName evidence="11">Potassium uptake protein TrkH family</fullName>
    </submittedName>
    <submittedName>
        <fullName evidence="12">Trk family potassium uptake protein</fullName>
    </submittedName>
</protein>
<feature type="transmembrane region" description="Helical" evidence="10">
    <location>
        <begin position="421"/>
        <end position="445"/>
    </location>
</feature>
<evidence type="ECO:0000256" key="7">
    <source>
        <dbReference type="ARBA" id="ARBA00022989"/>
    </source>
</evidence>
<dbReference type="Proteomes" id="UP000443070">
    <property type="component" value="Unassembled WGS sequence"/>
</dbReference>
<gene>
    <name evidence="11" type="ORF">BN533_01980</name>
    <name evidence="12" type="ORF">GMD11_01295</name>
    <name evidence="13" type="ORF">GMD18_01290</name>
</gene>
<feature type="transmembrane region" description="Helical" evidence="10">
    <location>
        <begin position="396"/>
        <end position="415"/>
    </location>
</feature>
<evidence type="ECO:0000313" key="14">
    <source>
        <dbReference type="Proteomes" id="UP000443070"/>
    </source>
</evidence>
<reference evidence="11" key="1">
    <citation type="submission" date="2012-11" db="EMBL/GenBank/DDBJ databases">
        <title>Dependencies among metagenomic species, viruses, plasmids and units of genetic variation.</title>
        <authorList>
            <person name="Nielsen H.B."/>
            <person name="Almeida M."/>
            <person name="Juncker A.S."/>
            <person name="Rasmussen S."/>
            <person name="Li J."/>
            <person name="Sunagawa S."/>
            <person name="Plichta D."/>
            <person name="Gautier L."/>
            <person name="Le Chatelier E."/>
            <person name="Peletier E."/>
            <person name="Bonde I."/>
            <person name="Nielsen T."/>
            <person name="Manichanh C."/>
            <person name="Arumugam M."/>
            <person name="Batto J."/>
            <person name="Santos M.B.Q.D."/>
            <person name="Blom N."/>
            <person name="Borruel N."/>
            <person name="Burgdorf K.S."/>
            <person name="Boumezbeur F."/>
            <person name="Casellas F."/>
            <person name="Dore J."/>
            <person name="Guarner F."/>
            <person name="Hansen T."/>
            <person name="Hildebrand F."/>
            <person name="Kaas R.S."/>
            <person name="Kennedy S."/>
            <person name="Kristiansen K."/>
            <person name="Kultima J.R."/>
            <person name="Leonard P."/>
            <person name="Levenez F."/>
            <person name="Lund O."/>
            <person name="Moumen B."/>
            <person name="Le Paslier D."/>
            <person name="Pons N."/>
            <person name="Pedersen O."/>
            <person name="Prifti E."/>
            <person name="Qin J."/>
            <person name="Raes J."/>
            <person name="Tap J."/>
            <person name="Tims S."/>
            <person name="Ussery D.W."/>
            <person name="Yamada T."/>
            <person name="MetaHit consortium"/>
            <person name="Renault P."/>
            <person name="Sicheritz-Ponten T."/>
            <person name="Bork P."/>
            <person name="Wang J."/>
            <person name="Brunak S."/>
            <person name="Ehrlich S.D."/>
        </authorList>
    </citation>
    <scope>NUCLEOTIDE SEQUENCE [LARGE SCALE GENOMIC DNA]</scope>
</reference>
<dbReference type="AlphaFoldDB" id="R6J9K0"/>
<dbReference type="Proteomes" id="UP000484547">
    <property type="component" value="Unassembled WGS sequence"/>
</dbReference>
<comment type="caution">
    <text evidence="11">The sequence shown here is derived from an EMBL/GenBank/DDBJ whole genome shotgun (WGS) entry which is preliminary data.</text>
</comment>
<evidence type="ECO:0000313" key="11">
    <source>
        <dbReference type="EMBL" id="CDB46967.1"/>
    </source>
</evidence>
<evidence type="ECO:0000256" key="9">
    <source>
        <dbReference type="ARBA" id="ARBA00023136"/>
    </source>
</evidence>
<name>R6J9K0_9FIRM</name>
<evidence type="ECO:0000256" key="6">
    <source>
        <dbReference type="ARBA" id="ARBA00022958"/>
    </source>
</evidence>
<feature type="transmembrane region" description="Helical" evidence="10">
    <location>
        <begin position="144"/>
        <end position="164"/>
    </location>
</feature>
<accession>R6J9K0</accession>
<keyword evidence="9 10" id="KW-0472">Membrane</keyword>
<feature type="transmembrane region" description="Helical" evidence="10">
    <location>
        <begin position="304"/>
        <end position="320"/>
    </location>
</feature>
<keyword evidence="5 10" id="KW-0812">Transmembrane</keyword>
<dbReference type="InterPro" id="IPR004772">
    <property type="entry name" value="TrkH"/>
</dbReference>
<evidence type="ECO:0000256" key="4">
    <source>
        <dbReference type="ARBA" id="ARBA00022538"/>
    </source>
</evidence>
<evidence type="ECO:0000256" key="1">
    <source>
        <dbReference type="ARBA" id="ARBA00004651"/>
    </source>
</evidence>
<evidence type="ECO:0000256" key="8">
    <source>
        <dbReference type="ARBA" id="ARBA00023065"/>
    </source>
</evidence>
<feature type="transmembrane region" description="Helical" evidence="10">
    <location>
        <begin position="365"/>
        <end position="384"/>
    </location>
</feature>
<dbReference type="PANTHER" id="PTHR32024:SF1">
    <property type="entry name" value="KTR SYSTEM POTASSIUM UPTAKE PROTEIN B"/>
    <property type="match status" value="1"/>
</dbReference>
<keyword evidence="7 10" id="KW-1133">Transmembrane helix</keyword>
<dbReference type="STRING" id="1262914.BN533_01980"/>
<dbReference type="OrthoDB" id="9810952at2"/>
<evidence type="ECO:0000313" key="12">
    <source>
        <dbReference type="EMBL" id="MTT74903.1"/>
    </source>
</evidence>
<evidence type="ECO:0000256" key="2">
    <source>
        <dbReference type="ARBA" id="ARBA00022448"/>
    </source>
</evidence>
<dbReference type="InterPro" id="IPR003445">
    <property type="entry name" value="Cat_transpt"/>
</dbReference>
<evidence type="ECO:0000256" key="3">
    <source>
        <dbReference type="ARBA" id="ARBA00022475"/>
    </source>
</evidence>
<sequence>MVKNLLFLINLLHKWLKLLNRSLNGSQMVAFTFAMLILCGSLLLMLPMASADGSSMRFIDALFTATSTSCVTGLVVVDTGHYFSWFGKLVMIVLIQIGGLGIMTLTTLLSVAVGKRINLRERLFIQESLNLNEPSGVVRLSLNVVKYALTIEFIFGTILAWHFYSALDMGLTGIAWGYWHAISAFCNAGFDLFGDYASLTGHYNDITLNLCIMALITIGGIGFTVLDDLRRNRKWKKLRLHSKIVLTASAILTFGGTLVILALEYTNPATLGGMPNELDKWMAAAFQAVTCRTAGFNTIDLTDMRASSLFFMVLLMGIGASPTSTGGGMKTTTVLVLLVSTWGLLHGKRDTVLFDRRIASETVDKAYNVFTVCLLWMLGAYFLLLICDGGLHRADYVLFEVVSAFATVGLGVGITPDWNDWGKLILVLTMYAGRIGVLTFVLSFLHSKDDKIRYPSENIMIG</sequence>
<dbReference type="EMBL" id="CBDS010000102">
    <property type="protein sequence ID" value="CDB46967.1"/>
    <property type="molecule type" value="Genomic_DNA"/>
</dbReference>
<dbReference type="HOGENOM" id="CLU_026429_0_1_9"/>
<dbReference type="EMBL" id="WNBM01000001">
    <property type="protein sequence ID" value="MTT74903.1"/>
    <property type="molecule type" value="Genomic_DNA"/>
</dbReference>
<feature type="transmembrane region" description="Helical" evidence="10">
    <location>
        <begin position="58"/>
        <end position="77"/>
    </location>
</feature>
<keyword evidence="8" id="KW-0406">Ion transport</keyword>